<proteinExistence type="inferred from homology"/>
<name>A0A8C9XU57_SANLU</name>
<reference evidence="3" key="1">
    <citation type="submission" date="2025-08" db="UniProtKB">
        <authorList>
            <consortium name="Ensembl"/>
        </authorList>
    </citation>
    <scope>IDENTIFICATION</scope>
</reference>
<reference evidence="3" key="2">
    <citation type="submission" date="2025-09" db="UniProtKB">
        <authorList>
            <consortium name="Ensembl"/>
        </authorList>
    </citation>
    <scope>IDENTIFICATION</scope>
</reference>
<evidence type="ECO:0000313" key="3">
    <source>
        <dbReference type="Ensembl" id="ENSSLUP00000016002.1"/>
    </source>
</evidence>
<dbReference type="Gene3D" id="3.40.50.1820">
    <property type="entry name" value="alpha/beta hydrolase"/>
    <property type="match status" value="1"/>
</dbReference>
<feature type="compositionally biased region" description="Basic residues" evidence="2">
    <location>
        <begin position="377"/>
        <end position="389"/>
    </location>
</feature>
<feature type="region of interest" description="Disordered" evidence="2">
    <location>
        <begin position="377"/>
        <end position="404"/>
    </location>
</feature>
<keyword evidence="4" id="KW-1185">Reference proteome</keyword>
<sequence>MEVDDNECESVFEPHITEHVETHYGNVHCIMVGTPRANHPVLLTFHDVGLNHKSCFDTLFNHEDMREINSYLPVCHVEAPGQHEGAKTLPSSYIYPSMDQLSEALPAVLKHFGLRRVIGLGVGAGAYILAKFALNHPDLVDGLVLININPSAAGLIDSVASKVSSVVWVDHPSCIIQNISVLLIFQDEIETNHDLIATYRHNITTTMNQSNLTQFLHSYNNRNALEVERPIPGENINFRTLKCSTLLIVGDNSPAVEAVVDCNSKLNPTETTLLKMADCGGLPQVDQPAKVIEALKYFIQGMGYCKSLLGYLTPNYLNLKGELCRFFLLFAVKVALKLMAVNGMLTEGDRFVALKWRHRRFAVRGEAYPLGLSQQKRNRKLGKHCRRNRERGNGRMTERGVRHK</sequence>
<dbReference type="Pfam" id="PF03096">
    <property type="entry name" value="Ndr"/>
    <property type="match status" value="1"/>
</dbReference>
<evidence type="ECO:0000256" key="2">
    <source>
        <dbReference type="SAM" id="MobiDB-lite"/>
    </source>
</evidence>
<dbReference type="Proteomes" id="UP000694568">
    <property type="component" value="Unplaced"/>
</dbReference>
<evidence type="ECO:0000313" key="4">
    <source>
        <dbReference type="Proteomes" id="UP000694568"/>
    </source>
</evidence>
<organism evidence="3 4">
    <name type="scientific">Sander lucioperca</name>
    <name type="common">Pike-perch</name>
    <name type="synonym">Perca lucioperca</name>
    <dbReference type="NCBI Taxonomy" id="283035"/>
    <lineage>
        <taxon>Eukaryota</taxon>
        <taxon>Metazoa</taxon>
        <taxon>Chordata</taxon>
        <taxon>Craniata</taxon>
        <taxon>Vertebrata</taxon>
        <taxon>Euteleostomi</taxon>
        <taxon>Actinopterygii</taxon>
        <taxon>Neopterygii</taxon>
        <taxon>Teleostei</taxon>
        <taxon>Neoteleostei</taxon>
        <taxon>Acanthomorphata</taxon>
        <taxon>Eupercaria</taxon>
        <taxon>Perciformes</taxon>
        <taxon>Percoidei</taxon>
        <taxon>Percidae</taxon>
        <taxon>Luciopercinae</taxon>
        <taxon>Sander</taxon>
    </lineage>
</organism>
<dbReference type="SUPFAM" id="SSF53474">
    <property type="entry name" value="alpha/beta-Hydrolases"/>
    <property type="match status" value="1"/>
</dbReference>
<dbReference type="InterPro" id="IPR004142">
    <property type="entry name" value="NDRG"/>
</dbReference>
<dbReference type="PANTHER" id="PTHR11034">
    <property type="entry name" value="N-MYC DOWNSTREAM REGULATED"/>
    <property type="match status" value="1"/>
</dbReference>
<protein>
    <submittedName>
        <fullName evidence="3">Uncharacterized protein</fullName>
    </submittedName>
</protein>
<gene>
    <name evidence="3" type="primary">LOC116049240</name>
</gene>
<dbReference type="InterPro" id="IPR029058">
    <property type="entry name" value="AB_hydrolase_fold"/>
</dbReference>
<dbReference type="AlphaFoldDB" id="A0A8C9XU57"/>
<evidence type="ECO:0000256" key="1">
    <source>
        <dbReference type="ARBA" id="ARBA00005598"/>
    </source>
</evidence>
<dbReference type="Ensembl" id="ENSSLUT00000016521.1">
    <property type="protein sequence ID" value="ENSSLUP00000016002.1"/>
    <property type="gene ID" value="ENSSLUG00000007405.1"/>
</dbReference>
<feature type="compositionally biased region" description="Basic and acidic residues" evidence="2">
    <location>
        <begin position="390"/>
        <end position="404"/>
    </location>
</feature>
<accession>A0A8C9XU57</accession>
<dbReference type="GeneTree" id="ENSGT00950000182872"/>
<comment type="similarity">
    <text evidence="1">Belongs to the NDRG family.</text>
</comment>